<proteinExistence type="predicted"/>
<dbReference type="Pfam" id="PF26262">
    <property type="entry name" value="DUF8066"/>
    <property type="match status" value="1"/>
</dbReference>
<organism evidence="2 3">
    <name type="scientific">Natronorubrum tibetense GA33</name>
    <dbReference type="NCBI Taxonomy" id="1114856"/>
    <lineage>
        <taxon>Archaea</taxon>
        <taxon>Methanobacteriati</taxon>
        <taxon>Methanobacteriota</taxon>
        <taxon>Stenosarchaea group</taxon>
        <taxon>Halobacteria</taxon>
        <taxon>Halobacteriales</taxon>
        <taxon>Natrialbaceae</taxon>
        <taxon>Natronorubrum</taxon>
    </lineage>
</organism>
<feature type="transmembrane region" description="Helical" evidence="1">
    <location>
        <begin position="38"/>
        <end position="59"/>
    </location>
</feature>
<feature type="transmembrane region" description="Helical" evidence="1">
    <location>
        <begin position="14"/>
        <end position="32"/>
    </location>
</feature>
<dbReference type="EMBL" id="AOHW01000004">
    <property type="protein sequence ID" value="ELY46192.1"/>
    <property type="molecule type" value="Genomic_DNA"/>
</dbReference>
<evidence type="ECO:0000256" key="1">
    <source>
        <dbReference type="SAM" id="Phobius"/>
    </source>
</evidence>
<dbReference type="Proteomes" id="UP000011599">
    <property type="component" value="Unassembled WGS sequence"/>
</dbReference>
<reference evidence="2 3" key="1">
    <citation type="journal article" date="2014" name="PLoS Genet.">
        <title>Phylogenetically driven sequencing of extremely halophilic archaea reveals strategies for static and dynamic osmo-response.</title>
        <authorList>
            <person name="Becker E.A."/>
            <person name="Seitzer P.M."/>
            <person name="Tritt A."/>
            <person name="Larsen D."/>
            <person name="Krusor M."/>
            <person name="Yao A.I."/>
            <person name="Wu D."/>
            <person name="Madern D."/>
            <person name="Eisen J.A."/>
            <person name="Darling A.E."/>
            <person name="Facciotti M.T."/>
        </authorList>
    </citation>
    <scope>NUCLEOTIDE SEQUENCE [LARGE SCALE GENOMIC DNA]</scope>
    <source>
        <strain evidence="2 3">GA33</strain>
    </source>
</reference>
<dbReference type="InterPro" id="IPR058379">
    <property type="entry name" value="DUF8066"/>
</dbReference>
<accession>L9W9Z3</accession>
<dbReference type="RefSeq" id="WP_006087955.1">
    <property type="nucleotide sequence ID" value="NZ_AOHW01000004.1"/>
</dbReference>
<protein>
    <submittedName>
        <fullName evidence="2">Uncharacterized protein</fullName>
    </submittedName>
</protein>
<gene>
    <name evidence="2" type="ORF">C496_01456</name>
</gene>
<dbReference type="PATRIC" id="fig|1114856.3.peg.298"/>
<keyword evidence="3" id="KW-1185">Reference proteome</keyword>
<dbReference type="AlphaFoldDB" id="L9W9Z3"/>
<evidence type="ECO:0000313" key="3">
    <source>
        <dbReference type="Proteomes" id="UP000011599"/>
    </source>
</evidence>
<sequence>MAATSRDWSERERLGLIVGLLLAGPIVVHSIAGPETLTVLSLVGLVAFAYGLYLLYRLVVAVERIADKL</sequence>
<keyword evidence="1" id="KW-0472">Membrane</keyword>
<comment type="caution">
    <text evidence="2">The sequence shown here is derived from an EMBL/GenBank/DDBJ whole genome shotgun (WGS) entry which is preliminary data.</text>
</comment>
<dbReference type="OrthoDB" id="380787at2157"/>
<keyword evidence="1" id="KW-0812">Transmembrane</keyword>
<keyword evidence="1" id="KW-1133">Transmembrane helix</keyword>
<name>L9W9Z3_9EURY</name>
<evidence type="ECO:0000313" key="2">
    <source>
        <dbReference type="EMBL" id="ELY46192.1"/>
    </source>
</evidence>